<dbReference type="InParanoid" id="C1E5V4"/>
<gene>
    <name evidence="3" type="ORF">MICPUN_100428</name>
</gene>
<keyword evidence="2" id="KW-0812">Transmembrane</keyword>
<feature type="transmembrane region" description="Helical" evidence="2">
    <location>
        <begin position="226"/>
        <end position="247"/>
    </location>
</feature>
<feature type="transmembrane region" description="Helical" evidence="2">
    <location>
        <begin position="282"/>
        <end position="302"/>
    </location>
</feature>
<keyword evidence="4" id="KW-1185">Reference proteome</keyword>
<dbReference type="GeneID" id="8243727"/>
<organism evidence="3 4">
    <name type="scientific">Micromonas commoda (strain RCC299 / NOUM17 / CCMP2709)</name>
    <name type="common">Picoplanktonic green alga</name>
    <dbReference type="NCBI Taxonomy" id="296587"/>
    <lineage>
        <taxon>Eukaryota</taxon>
        <taxon>Viridiplantae</taxon>
        <taxon>Chlorophyta</taxon>
        <taxon>Mamiellophyceae</taxon>
        <taxon>Mamiellales</taxon>
        <taxon>Mamiellaceae</taxon>
        <taxon>Micromonas</taxon>
    </lineage>
</organism>
<keyword evidence="2" id="KW-1133">Transmembrane helix</keyword>
<proteinExistence type="predicted"/>
<protein>
    <submittedName>
        <fullName evidence="3">Uncharacterized protein</fullName>
    </submittedName>
</protein>
<dbReference type="KEGG" id="mis:MICPUN_100428"/>
<sequence length="303" mass="31876">MVYSKRGGCCCAFAFVLEAIALAAALIAITGTFWLDPVVTDAGSVLPGVQNAGLWKVCYPEAPVELATPDDIGTSDDGAVAATLFATDPGDPDADAVVSGFADDAPVAPRRAGPPAASAADTKDASEESLSDRLTNTSMVLSNIRRDLDENLPWTEGSPNSQCVTITGYREMTLYSDVWGHDFGSKVDATRALTIVFVMLGFVRLLHSMIVSVCTGDYAAGATCTGGALTTTQVLAGWAGWLIYLWILLDMSRAVDAHARAAAAGAEIDVENAGEVSNYWGYSFWLFLASTLVTSVGAFFGCW</sequence>
<name>C1E5V4_MICCC</name>
<feature type="transmembrane region" description="Helical" evidence="2">
    <location>
        <begin position="192"/>
        <end position="214"/>
    </location>
</feature>
<feature type="region of interest" description="Disordered" evidence="1">
    <location>
        <begin position="106"/>
        <end position="132"/>
    </location>
</feature>
<dbReference type="EMBL" id="CP001326">
    <property type="protein sequence ID" value="ACO63699.1"/>
    <property type="molecule type" value="Genomic_DNA"/>
</dbReference>
<reference evidence="3 4" key="1">
    <citation type="journal article" date="2009" name="Science">
        <title>Green evolution and dynamic adaptations revealed by genomes of the marine picoeukaryotes Micromonas.</title>
        <authorList>
            <person name="Worden A.Z."/>
            <person name="Lee J.H."/>
            <person name="Mock T."/>
            <person name="Rouze P."/>
            <person name="Simmons M.P."/>
            <person name="Aerts A.L."/>
            <person name="Allen A.E."/>
            <person name="Cuvelier M.L."/>
            <person name="Derelle E."/>
            <person name="Everett M.V."/>
            <person name="Foulon E."/>
            <person name="Grimwood J."/>
            <person name="Gundlach H."/>
            <person name="Henrissat B."/>
            <person name="Napoli C."/>
            <person name="McDonald S.M."/>
            <person name="Parker M.S."/>
            <person name="Rombauts S."/>
            <person name="Salamov A."/>
            <person name="Von Dassow P."/>
            <person name="Badger J.H."/>
            <person name="Coutinho P.M."/>
            <person name="Demir E."/>
            <person name="Dubchak I."/>
            <person name="Gentemann C."/>
            <person name="Eikrem W."/>
            <person name="Gready J.E."/>
            <person name="John U."/>
            <person name="Lanier W."/>
            <person name="Lindquist E.A."/>
            <person name="Lucas S."/>
            <person name="Mayer K.F."/>
            <person name="Moreau H."/>
            <person name="Not F."/>
            <person name="Otillar R."/>
            <person name="Panaud O."/>
            <person name="Pangilinan J."/>
            <person name="Paulsen I."/>
            <person name="Piegu B."/>
            <person name="Poliakov A."/>
            <person name="Robbens S."/>
            <person name="Schmutz J."/>
            <person name="Toulza E."/>
            <person name="Wyss T."/>
            <person name="Zelensky A."/>
            <person name="Zhou K."/>
            <person name="Armbrust E.V."/>
            <person name="Bhattacharya D."/>
            <person name="Goodenough U.W."/>
            <person name="Van de Peer Y."/>
            <person name="Grigoriev I.V."/>
        </authorList>
    </citation>
    <scope>NUCLEOTIDE SEQUENCE [LARGE SCALE GENOMIC DNA]</scope>
    <source>
        <strain evidence="4">RCC299 / NOUM17</strain>
    </source>
</reference>
<accession>C1E5V4</accession>
<dbReference type="OrthoDB" id="10651392at2759"/>
<evidence type="ECO:0000256" key="2">
    <source>
        <dbReference type="SAM" id="Phobius"/>
    </source>
</evidence>
<dbReference type="OMA" id="GRENAHE"/>
<evidence type="ECO:0000313" key="3">
    <source>
        <dbReference type="EMBL" id="ACO63699.1"/>
    </source>
</evidence>
<dbReference type="AlphaFoldDB" id="C1E5V4"/>
<evidence type="ECO:0000256" key="1">
    <source>
        <dbReference type="SAM" id="MobiDB-lite"/>
    </source>
</evidence>
<evidence type="ECO:0000313" key="4">
    <source>
        <dbReference type="Proteomes" id="UP000002009"/>
    </source>
</evidence>
<feature type="compositionally biased region" description="Low complexity" evidence="1">
    <location>
        <begin position="106"/>
        <end position="120"/>
    </location>
</feature>
<dbReference type="RefSeq" id="XP_002502441.1">
    <property type="nucleotide sequence ID" value="XM_002502395.1"/>
</dbReference>
<dbReference type="Proteomes" id="UP000002009">
    <property type="component" value="Chromosome 5"/>
</dbReference>
<keyword evidence="2" id="KW-0472">Membrane</keyword>